<dbReference type="PROSITE" id="PS50901">
    <property type="entry name" value="FTSK"/>
    <property type="match status" value="1"/>
</dbReference>
<keyword evidence="4" id="KW-1133">Transmembrane helix</keyword>
<dbReference type="SUPFAM" id="SSF52540">
    <property type="entry name" value="P-loop containing nucleoside triphosphate hydrolases"/>
    <property type="match status" value="1"/>
</dbReference>
<keyword evidence="6" id="KW-0132">Cell division</keyword>
<feature type="binding site" evidence="3">
    <location>
        <begin position="235"/>
        <end position="242"/>
    </location>
    <ligand>
        <name>ATP</name>
        <dbReference type="ChEBI" id="CHEBI:30616"/>
    </ligand>
</feature>
<dbReference type="STRING" id="1069536.SINU_10130"/>
<feature type="domain" description="FtsK" evidence="5">
    <location>
        <begin position="218"/>
        <end position="398"/>
    </location>
</feature>
<name>A0A0U1QMM6_9BACL</name>
<dbReference type="InterPro" id="IPR002543">
    <property type="entry name" value="FtsK_dom"/>
</dbReference>
<evidence type="ECO:0000256" key="2">
    <source>
        <dbReference type="ARBA" id="ARBA00022840"/>
    </source>
</evidence>
<dbReference type="GO" id="GO:0051301">
    <property type="term" value="P:cell division"/>
    <property type="evidence" value="ECO:0007669"/>
    <property type="project" value="UniProtKB-KW"/>
</dbReference>
<dbReference type="InterPro" id="IPR027417">
    <property type="entry name" value="P-loop_NTPase"/>
</dbReference>
<dbReference type="PANTHER" id="PTHR22683:SF47">
    <property type="entry name" value="FTSK DOMAIN-CONTAINING PROTEIN YDCQ"/>
    <property type="match status" value="1"/>
</dbReference>
<dbReference type="GO" id="GO:0003677">
    <property type="term" value="F:DNA binding"/>
    <property type="evidence" value="ECO:0007669"/>
    <property type="project" value="InterPro"/>
</dbReference>
<feature type="transmembrane region" description="Helical" evidence="4">
    <location>
        <begin position="20"/>
        <end position="39"/>
    </location>
</feature>
<sequence length="466" mass="53739">MKHFIYKGKRIRAGDQHLVFRFAATSLVLVFLFVLLAFHGKRLMLMDWKKVRLLHEGSLQFAITPYLMFSVSVAAGISMLVAGLYYHFHRGRVKQLVHRQKLAKMILENKWYESEQVQHDGLFKDLPSGRPKERIRHFPKMYYRLKDGLIHIHVEITLGKYQDQLLHLEKKLESGLYCELVDKELKDSYLEYTLLYDTIANRISIEEVTAKDGRLKLMKSVYWEYDKLPHMLIAGGTGGGKTYFIFSLIEALARTNAMLYVLDPKNSDLADLSEVMPNVHHQKEDMMACLNQFYDSMMERSEAMKQMTGYKTGENYAYLGLPAHFLIFDEYVAFMEMLGKESSVVLTKLKRIVMLGRQAGYFLILACQRPDAKFLGDGIRDQFNFRVALGRMSEMGYSMMFGEVEKDFFLKQIKGRGYVDTGTSVISEFYTPLVPKGHNFIKEIGTLIRSRQDGQAACEAKAEGTD</sequence>
<evidence type="ECO:0000313" key="7">
    <source>
        <dbReference type="Proteomes" id="UP000035553"/>
    </source>
</evidence>
<keyword evidence="6" id="KW-0131">Cell cycle</keyword>
<dbReference type="Proteomes" id="UP000035553">
    <property type="component" value="Unassembled WGS sequence"/>
</dbReference>
<evidence type="ECO:0000256" key="4">
    <source>
        <dbReference type="SAM" id="Phobius"/>
    </source>
</evidence>
<comment type="caution">
    <text evidence="6">The sequence shown here is derived from an EMBL/GenBank/DDBJ whole genome shotgun (WGS) entry which is preliminary data.</text>
</comment>
<evidence type="ECO:0000313" key="6">
    <source>
        <dbReference type="EMBL" id="KLI02059.1"/>
    </source>
</evidence>
<evidence type="ECO:0000259" key="5">
    <source>
        <dbReference type="PROSITE" id="PS50901"/>
    </source>
</evidence>
<dbReference type="Gene3D" id="3.40.50.300">
    <property type="entry name" value="P-loop containing nucleotide triphosphate hydrolases"/>
    <property type="match status" value="1"/>
</dbReference>
<keyword evidence="7" id="KW-1185">Reference proteome</keyword>
<feature type="transmembrane region" description="Helical" evidence="4">
    <location>
        <begin position="59"/>
        <end position="86"/>
    </location>
</feature>
<dbReference type="InterPro" id="IPR050206">
    <property type="entry name" value="FtsK/SpoIIIE/SftA"/>
</dbReference>
<dbReference type="RefSeq" id="WP_010023704.1">
    <property type="nucleotide sequence ID" value="NZ_AFVQ02000134.1"/>
</dbReference>
<dbReference type="EMBL" id="AFVQ02000134">
    <property type="protein sequence ID" value="KLI02059.1"/>
    <property type="molecule type" value="Genomic_DNA"/>
</dbReference>
<accession>A0A0U1QMM6</accession>
<dbReference type="OrthoDB" id="9807790at2"/>
<dbReference type="PANTHER" id="PTHR22683">
    <property type="entry name" value="SPORULATION PROTEIN RELATED"/>
    <property type="match status" value="1"/>
</dbReference>
<dbReference type="Pfam" id="PF01580">
    <property type="entry name" value="FtsK_SpoIIIE"/>
    <property type="match status" value="1"/>
</dbReference>
<gene>
    <name evidence="6" type="ORF">SINU_10130</name>
</gene>
<protein>
    <submittedName>
        <fullName evidence="6">Cell division protein FtsK</fullName>
    </submittedName>
</protein>
<proteinExistence type="predicted"/>
<dbReference type="GO" id="GO:0005524">
    <property type="term" value="F:ATP binding"/>
    <property type="evidence" value="ECO:0007669"/>
    <property type="project" value="UniProtKB-UniRule"/>
</dbReference>
<organism evidence="6 7">
    <name type="scientific">Sporolactobacillus inulinus CASD</name>
    <dbReference type="NCBI Taxonomy" id="1069536"/>
    <lineage>
        <taxon>Bacteria</taxon>
        <taxon>Bacillati</taxon>
        <taxon>Bacillota</taxon>
        <taxon>Bacilli</taxon>
        <taxon>Bacillales</taxon>
        <taxon>Sporolactobacillaceae</taxon>
        <taxon>Sporolactobacillus</taxon>
    </lineage>
</organism>
<keyword evidence="4" id="KW-0812">Transmembrane</keyword>
<evidence type="ECO:0000256" key="1">
    <source>
        <dbReference type="ARBA" id="ARBA00022741"/>
    </source>
</evidence>
<reference evidence="6 7" key="1">
    <citation type="journal article" date="2011" name="J. Bacteriol.">
        <title>Draft genome sequence of Sporolactobacillus inulinus strain CASD, an efficient D-lactic acid-producing bacterium with high-concentration lactate tolerance capability.</title>
        <authorList>
            <person name="Yu B."/>
            <person name="Su F."/>
            <person name="Wang L."/>
            <person name="Xu K."/>
            <person name="Zhao B."/>
            <person name="Xu P."/>
        </authorList>
    </citation>
    <scope>NUCLEOTIDE SEQUENCE [LARGE SCALE GENOMIC DNA]</scope>
    <source>
        <strain evidence="6 7">CASD</strain>
    </source>
</reference>
<evidence type="ECO:0000256" key="3">
    <source>
        <dbReference type="PROSITE-ProRule" id="PRU00289"/>
    </source>
</evidence>
<dbReference type="AlphaFoldDB" id="A0A0U1QMM6"/>
<keyword evidence="1 3" id="KW-0547">Nucleotide-binding</keyword>
<keyword evidence="2 3" id="KW-0067">ATP-binding</keyword>
<keyword evidence="4" id="KW-0472">Membrane</keyword>